<feature type="region of interest" description="Phosphopantothenoylcysteine decarboxylase" evidence="3">
    <location>
        <begin position="1"/>
        <end position="186"/>
    </location>
</feature>
<dbReference type="NCBIfam" id="TIGR00521">
    <property type="entry name" value="coaBC_dfp"/>
    <property type="match status" value="1"/>
</dbReference>
<feature type="binding site" evidence="3">
    <location>
        <position position="342"/>
    </location>
    <ligand>
        <name>CTP</name>
        <dbReference type="ChEBI" id="CHEBI:37563"/>
    </ligand>
</feature>
<keyword evidence="3 4" id="KW-0436">Ligase</keyword>
<evidence type="ECO:0000313" key="8">
    <source>
        <dbReference type="Proteomes" id="UP000886878"/>
    </source>
</evidence>
<comment type="cofactor">
    <cofactor evidence="3">
        <name>FMN</name>
        <dbReference type="ChEBI" id="CHEBI:58210"/>
    </cofactor>
    <text evidence="3">Binds 1 FMN per subunit.</text>
</comment>
<keyword evidence="3" id="KW-0511">Multifunctional enzyme</keyword>
<dbReference type="InterPro" id="IPR005252">
    <property type="entry name" value="CoaBC"/>
</dbReference>
<reference evidence="7" key="2">
    <citation type="submission" date="2021-04" db="EMBL/GenBank/DDBJ databases">
        <authorList>
            <person name="Gilroy R."/>
        </authorList>
    </citation>
    <scope>NUCLEOTIDE SEQUENCE</scope>
    <source>
        <strain evidence="7">ChiHejej3B27-2180</strain>
    </source>
</reference>
<comment type="cofactor">
    <cofactor evidence="3">
        <name>Mg(2+)</name>
        <dbReference type="ChEBI" id="CHEBI:18420"/>
    </cofactor>
</comment>
<sequence>MKNVAVYVTGSIAAYKAVELVRALQKRGYAVRVAETYDAERLVGPATFASLTKEKVLSDLWADSAQGSVPHIELADWSDLAVVVPATANIIAKMAQGIADDAVSTALLATSAPVVVVPAMNVHMWENPATQRNIAVLKKDGCLVMDPATGYLAEGYRGKGRMPAVNQIVEYIGSAVQPAGILAGKRVVVTLGGTREPVDPVRFIGNRSSGKMGLAIAQAALQAGASVTIIAGSIQVALPSSPRVRVVSVLTTEEMAQAVQEQLPAADVLIMAAAVADFKIAHPATHKLKKQAVRSSYPLTLVPTTDILRMAGMRKKPGQLVVGFAAETDNLIAHAQDKLANKHADIIVANDVSDDQIGFGSDDNQVTVLRRGQEPEQWSRLSKKAVGQKLIKMITQLIGKED</sequence>
<keyword evidence="2 3" id="KW-0456">Lyase</keyword>
<dbReference type="EC" id="4.1.1.36" evidence="3"/>
<evidence type="ECO:0000256" key="3">
    <source>
        <dbReference type="HAMAP-Rule" id="MF_02225"/>
    </source>
</evidence>
<gene>
    <name evidence="3 7" type="primary">coaBC</name>
    <name evidence="7" type="ORF">H9876_05050</name>
</gene>
<dbReference type="Pfam" id="PF02441">
    <property type="entry name" value="Flavoprotein"/>
    <property type="match status" value="1"/>
</dbReference>
<protein>
    <recommendedName>
        <fullName evidence="3">Coenzyme A biosynthesis bifunctional protein CoaBC</fullName>
    </recommendedName>
    <alternativeName>
        <fullName evidence="3">DNA/pantothenate metabolism flavoprotein</fullName>
    </alternativeName>
    <alternativeName>
        <fullName evidence="3">Phosphopantothenoylcysteine synthetase/decarboxylase</fullName>
        <shortName evidence="3">PPCS-PPCDC</shortName>
    </alternativeName>
    <domain>
        <recommendedName>
            <fullName evidence="3">Phosphopantothenoylcysteine decarboxylase</fullName>
            <shortName evidence="3">PPC decarboxylase</shortName>
            <shortName evidence="3">PPC-DC</shortName>
            <ecNumber evidence="3">4.1.1.36</ecNumber>
        </recommendedName>
        <alternativeName>
            <fullName evidence="3">CoaC</fullName>
        </alternativeName>
    </domain>
    <domain>
        <recommendedName>
            <fullName evidence="3">Phosphopantothenate--cysteine ligase</fullName>
            <ecNumber evidence="3">6.3.2.5</ecNumber>
        </recommendedName>
        <alternativeName>
            <fullName evidence="3">CoaB</fullName>
        </alternativeName>
        <alternativeName>
            <fullName evidence="3">Phosphopantothenoylcysteine synthetase</fullName>
            <shortName evidence="3">PPC synthetase</shortName>
            <shortName evidence="3">PPC-S</shortName>
        </alternativeName>
    </domain>
</protein>
<dbReference type="EMBL" id="DXGK01000105">
    <property type="protein sequence ID" value="HIW70716.1"/>
    <property type="molecule type" value="Genomic_DNA"/>
</dbReference>
<comment type="function">
    <text evidence="3">Catalyzes two sequential steps in the biosynthesis of coenzyme A. In the first step cysteine is conjugated to 4'-phosphopantothenate to form 4-phosphopantothenoylcysteine. In the second step the latter compound is decarboxylated to form 4'-phosphopantotheine.</text>
</comment>
<dbReference type="GO" id="GO:0010181">
    <property type="term" value="F:FMN binding"/>
    <property type="evidence" value="ECO:0007669"/>
    <property type="project" value="UniProtKB-UniRule"/>
</dbReference>
<feature type="binding site" evidence="3">
    <location>
        <position position="277"/>
    </location>
    <ligand>
        <name>CTP</name>
        <dbReference type="ChEBI" id="CHEBI:37563"/>
    </ligand>
</feature>
<reference evidence="7" key="1">
    <citation type="journal article" date="2021" name="PeerJ">
        <title>Extensive microbial diversity within the chicken gut microbiome revealed by metagenomics and culture.</title>
        <authorList>
            <person name="Gilroy R."/>
            <person name="Ravi A."/>
            <person name="Getino M."/>
            <person name="Pursley I."/>
            <person name="Horton D.L."/>
            <person name="Alikhan N.F."/>
            <person name="Baker D."/>
            <person name="Gharbi K."/>
            <person name="Hall N."/>
            <person name="Watson M."/>
            <person name="Adriaenssens E.M."/>
            <person name="Foster-Nyarko E."/>
            <person name="Jarju S."/>
            <person name="Secka A."/>
            <person name="Antonio M."/>
            <person name="Oren A."/>
            <person name="Chaudhuri R.R."/>
            <person name="La Ragione R."/>
            <person name="Hildebrand F."/>
            <person name="Pallen M.J."/>
        </authorList>
    </citation>
    <scope>NUCLEOTIDE SEQUENCE</scope>
    <source>
        <strain evidence="7">ChiHejej3B27-2180</strain>
    </source>
</reference>
<dbReference type="EC" id="6.3.2.5" evidence="3"/>
<dbReference type="SUPFAM" id="SSF52507">
    <property type="entry name" value="Homo-oligomeric flavin-containing Cys decarboxylases, HFCD"/>
    <property type="match status" value="1"/>
</dbReference>
<dbReference type="GO" id="GO:0046872">
    <property type="term" value="F:metal ion binding"/>
    <property type="evidence" value="ECO:0007669"/>
    <property type="project" value="UniProtKB-KW"/>
</dbReference>
<keyword evidence="3" id="KW-0460">Magnesium</keyword>
<organism evidence="7 8">
    <name type="scientific">Candidatus Limosilactobacillus merdipullorum</name>
    <dbReference type="NCBI Taxonomy" id="2838653"/>
    <lineage>
        <taxon>Bacteria</taxon>
        <taxon>Bacillati</taxon>
        <taxon>Bacillota</taxon>
        <taxon>Bacilli</taxon>
        <taxon>Lactobacillales</taxon>
        <taxon>Lactobacillaceae</taxon>
        <taxon>Limosilactobacillus</taxon>
    </lineage>
</organism>
<dbReference type="PANTHER" id="PTHR14359">
    <property type="entry name" value="HOMO-OLIGOMERIC FLAVIN CONTAINING CYS DECARBOXYLASE FAMILY"/>
    <property type="match status" value="1"/>
</dbReference>
<dbReference type="Pfam" id="PF04127">
    <property type="entry name" value="DFP"/>
    <property type="match status" value="1"/>
</dbReference>
<comment type="pathway">
    <text evidence="3 4">Cofactor biosynthesis; coenzyme A biosynthesis; CoA from (R)-pantothenate: step 3/5.</text>
</comment>
<evidence type="ECO:0000313" key="7">
    <source>
        <dbReference type="EMBL" id="HIW70716.1"/>
    </source>
</evidence>
<keyword evidence="3 4" id="KW-0285">Flavoprotein</keyword>
<dbReference type="Gene3D" id="3.40.50.1950">
    <property type="entry name" value="Flavin prenyltransferase-like"/>
    <property type="match status" value="1"/>
</dbReference>
<comment type="catalytic activity">
    <reaction evidence="3 4">
        <text>N-[(R)-4-phosphopantothenoyl]-L-cysteine + H(+) = (R)-4'-phosphopantetheine + CO2</text>
        <dbReference type="Rhea" id="RHEA:16793"/>
        <dbReference type="ChEBI" id="CHEBI:15378"/>
        <dbReference type="ChEBI" id="CHEBI:16526"/>
        <dbReference type="ChEBI" id="CHEBI:59458"/>
        <dbReference type="ChEBI" id="CHEBI:61723"/>
        <dbReference type="EC" id="4.1.1.36"/>
    </reaction>
</comment>
<evidence type="ECO:0000259" key="5">
    <source>
        <dbReference type="Pfam" id="PF02441"/>
    </source>
</evidence>
<dbReference type="Proteomes" id="UP000886878">
    <property type="component" value="Unassembled WGS sequence"/>
</dbReference>
<dbReference type="AlphaFoldDB" id="A0A9D1QRK4"/>
<dbReference type="HAMAP" id="MF_02225">
    <property type="entry name" value="CoaBC"/>
    <property type="match status" value="1"/>
</dbReference>
<keyword evidence="3 4" id="KW-0288">FMN</keyword>
<dbReference type="PANTHER" id="PTHR14359:SF6">
    <property type="entry name" value="PHOSPHOPANTOTHENOYLCYSTEINE DECARBOXYLASE"/>
    <property type="match status" value="1"/>
</dbReference>
<comment type="similarity">
    <text evidence="3 4">In the N-terminal section; belongs to the HFCD (homo-oligomeric flavin containing Cys decarboxylase) superfamily.</text>
</comment>
<feature type="binding site" evidence="3">
    <location>
        <position position="338"/>
    </location>
    <ligand>
        <name>CTP</name>
        <dbReference type="ChEBI" id="CHEBI:37563"/>
    </ligand>
</feature>
<dbReference type="GO" id="GO:0004632">
    <property type="term" value="F:phosphopantothenate--cysteine ligase activity"/>
    <property type="evidence" value="ECO:0007669"/>
    <property type="project" value="UniProtKB-UniRule"/>
</dbReference>
<comment type="similarity">
    <text evidence="3 4">In the C-terminal section; belongs to the PPC synthetase family.</text>
</comment>
<dbReference type="InterPro" id="IPR035929">
    <property type="entry name" value="CoaB-like_sf"/>
</dbReference>
<evidence type="ECO:0000256" key="2">
    <source>
        <dbReference type="ARBA" id="ARBA00023239"/>
    </source>
</evidence>
<dbReference type="InterPro" id="IPR007085">
    <property type="entry name" value="DNA/pantothenate-metab_flavo_C"/>
</dbReference>
<comment type="caution">
    <text evidence="3">Lacks conserved residue(s) required for the propagation of feature annotation.</text>
</comment>
<feature type="domain" description="DNA/pantothenate metabolism flavoprotein C-terminal" evidence="6">
    <location>
        <begin position="182"/>
        <end position="396"/>
    </location>
</feature>
<evidence type="ECO:0000259" key="6">
    <source>
        <dbReference type="Pfam" id="PF04127"/>
    </source>
</evidence>
<keyword evidence="1 3" id="KW-0210">Decarboxylase</keyword>
<dbReference type="GO" id="GO:0015941">
    <property type="term" value="P:pantothenate catabolic process"/>
    <property type="evidence" value="ECO:0007669"/>
    <property type="project" value="InterPro"/>
</dbReference>
<evidence type="ECO:0000256" key="4">
    <source>
        <dbReference type="RuleBase" id="RU364078"/>
    </source>
</evidence>
<comment type="pathway">
    <text evidence="3 4">Cofactor biosynthesis; coenzyme A biosynthesis; CoA from (R)-pantothenate: step 2/5.</text>
</comment>
<comment type="catalytic activity">
    <reaction evidence="3 4">
        <text>(R)-4'-phosphopantothenate + L-cysteine + CTP = N-[(R)-4-phosphopantothenoyl]-L-cysteine + CMP + diphosphate + H(+)</text>
        <dbReference type="Rhea" id="RHEA:19397"/>
        <dbReference type="ChEBI" id="CHEBI:10986"/>
        <dbReference type="ChEBI" id="CHEBI:15378"/>
        <dbReference type="ChEBI" id="CHEBI:33019"/>
        <dbReference type="ChEBI" id="CHEBI:35235"/>
        <dbReference type="ChEBI" id="CHEBI:37563"/>
        <dbReference type="ChEBI" id="CHEBI:59458"/>
        <dbReference type="ChEBI" id="CHEBI:60377"/>
        <dbReference type="EC" id="6.3.2.5"/>
    </reaction>
</comment>
<comment type="function">
    <text evidence="4">Catalyzes two steps in the biosynthesis of coenzyme A. In the first step cysteine is conjugated to 4'-phosphopantothenate to form 4-phosphopantothenoylcysteine, in the latter compound is decarboxylated to form 4'-phosphopantotheine.</text>
</comment>
<name>A0A9D1QRK4_9LACO</name>
<keyword evidence="3" id="KW-0479">Metal-binding</keyword>
<dbReference type="InterPro" id="IPR036551">
    <property type="entry name" value="Flavin_trans-like"/>
</dbReference>
<dbReference type="SUPFAM" id="SSF102645">
    <property type="entry name" value="CoaB-like"/>
    <property type="match status" value="1"/>
</dbReference>
<dbReference type="GO" id="GO:0015937">
    <property type="term" value="P:coenzyme A biosynthetic process"/>
    <property type="evidence" value="ECO:0007669"/>
    <property type="project" value="UniProtKB-UniRule"/>
</dbReference>
<evidence type="ECO:0000256" key="1">
    <source>
        <dbReference type="ARBA" id="ARBA00022793"/>
    </source>
</evidence>
<dbReference type="InterPro" id="IPR003382">
    <property type="entry name" value="Flavoprotein"/>
</dbReference>
<comment type="caution">
    <text evidence="7">The sequence shown here is derived from an EMBL/GenBank/DDBJ whole genome shotgun (WGS) entry which is preliminary data.</text>
</comment>
<feature type="binding site" evidence="3">
    <location>
        <position position="287"/>
    </location>
    <ligand>
        <name>CTP</name>
        <dbReference type="ChEBI" id="CHEBI:37563"/>
    </ligand>
</feature>
<proteinExistence type="inferred from homology"/>
<dbReference type="GO" id="GO:0004633">
    <property type="term" value="F:phosphopantothenoylcysteine decarboxylase activity"/>
    <property type="evidence" value="ECO:0007669"/>
    <property type="project" value="UniProtKB-UniRule"/>
</dbReference>
<dbReference type="Gene3D" id="3.40.50.10300">
    <property type="entry name" value="CoaB-like"/>
    <property type="match status" value="1"/>
</dbReference>
<feature type="domain" description="Flavoprotein" evidence="5">
    <location>
        <begin position="2"/>
        <end position="172"/>
    </location>
</feature>
<feature type="binding site" evidence="3">
    <location>
        <position position="324"/>
    </location>
    <ligand>
        <name>CTP</name>
        <dbReference type="ChEBI" id="CHEBI:37563"/>
    </ligand>
</feature>
<feature type="region of interest" description="Phosphopantothenate--cysteine ligase" evidence="3">
    <location>
        <begin position="187"/>
        <end position="402"/>
    </location>
</feature>
<accession>A0A9D1QRK4</accession>
<dbReference type="GO" id="GO:0071513">
    <property type="term" value="C:phosphopantothenoylcysteine decarboxylase complex"/>
    <property type="evidence" value="ECO:0007669"/>
    <property type="project" value="TreeGrafter"/>
</dbReference>